<evidence type="ECO:0000259" key="4">
    <source>
        <dbReference type="Pfam" id="PF00394"/>
    </source>
</evidence>
<dbReference type="PANTHER" id="PTHR11709:SF394">
    <property type="entry name" value="FI03373P-RELATED"/>
    <property type="match status" value="1"/>
</dbReference>
<dbReference type="InterPro" id="IPR011706">
    <property type="entry name" value="Cu-oxidase_C"/>
</dbReference>
<dbReference type="Pfam" id="PF07732">
    <property type="entry name" value="Cu-oxidase_3"/>
    <property type="match status" value="1"/>
</dbReference>
<dbReference type="CDD" id="cd13896">
    <property type="entry name" value="CuRO_3_CopA"/>
    <property type="match status" value="1"/>
</dbReference>
<feature type="domain" description="Plastocyanin-like" evidence="5">
    <location>
        <begin position="373"/>
        <end position="477"/>
    </location>
</feature>
<dbReference type="InterPro" id="IPR033138">
    <property type="entry name" value="Cu_oxidase_CS"/>
</dbReference>
<organism evidence="7 8">
    <name type="scientific">Halomarina oriensis</name>
    <dbReference type="NCBI Taxonomy" id="671145"/>
    <lineage>
        <taxon>Archaea</taxon>
        <taxon>Methanobacteriati</taxon>
        <taxon>Methanobacteriota</taxon>
        <taxon>Stenosarchaea group</taxon>
        <taxon>Halobacteria</taxon>
        <taxon>Halobacteriales</taxon>
        <taxon>Natronomonadaceae</taxon>
        <taxon>Halomarina</taxon>
    </lineage>
</organism>
<protein>
    <submittedName>
        <fullName evidence="7">Multicopper oxidase domain-containing protein</fullName>
    </submittedName>
</protein>
<dbReference type="PROSITE" id="PS51257">
    <property type="entry name" value="PROKAR_LIPOPROTEIN"/>
    <property type="match status" value="1"/>
</dbReference>
<dbReference type="InterPro" id="IPR001117">
    <property type="entry name" value="Cu-oxidase_2nd"/>
</dbReference>
<keyword evidence="8" id="KW-1185">Reference proteome</keyword>
<name>A0A6B0GGR9_9EURY</name>
<dbReference type="SUPFAM" id="SSF49503">
    <property type="entry name" value="Cupredoxins"/>
    <property type="match status" value="3"/>
</dbReference>
<proteinExistence type="predicted"/>
<keyword evidence="2" id="KW-0560">Oxidoreductase</keyword>
<sequence length="481" mass="52163">MQPDEPRSLSRRRLLQWVGASTLGGLAGCASQLPGFGDDADGSAVTPRPTVTGDADTTVSLTASDGAIRPATDQSTTTWLYEGQFPGPELRVQEGDVLSVELNNDLDAETTIHWHGVPVPNSVDGVPEVTQEPVASSDSFTYTFRAEPAGTYFYHSHVGLQLDRGLLGPLVVEERDPHVEYDYDYVVVFDDYLPGEPTLPSDEGAGGGGMGGGGMGGGMMGDVRPPYEGLLVNGQLPEDPPTFDVTEGDRVRFRFVNASSATVFGVRITGHELNVTHADGRPVDPVAVDSFAFGAGERYDAVVEATNPGSWFVQADALDGDEPPARAVLTYDQLDGVRNPETPSSSGTRLRYEDLRAVTPLDGVDGTPDRTFDLTLSRGRGQSYTWTIDGQAYPDADPLRIHPDEHVRIHMENQSPVVHPMHLHGHFFRVGDAIKDTVMVPGHMGEVTLDFRADNPGRWLFHCHNLYHLDAGMARVIEYVE</sequence>
<keyword evidence="1" id="KW-0479">Metal-binding</keyword>
<dbReference type="CDD" id="cd13861">
    <property type="entry name" value="CuRO_1_CumA_like"/>
    <property type="match status" value="1"/>
</dbReference>
<dbReference type="Pfam" id="PF00394">
    <property type="entry name" value="Cu-oxidase"/>
    <property type="match status" value="1"/>
</dbReference>
<dbReference type="InterPro" id="IPR045087">
    <property type="entry name" value="Cu-oxidase_fam"/>
</dbReference>
<keyword evidence="3" id="KW-0186">Copper</keyword>
<evidence type="ECO:0000256" key="3">
    <source>
        <dbReference type="ARBA" id="ARBA00023008"/>
    </source>
</evidence>
<evidence type="ECO:0000313" key="7">
    <source>
        <dbReference type="EMBL" id="MWG33750.1"/>
    </source>
</evidence>
<dbReference type="InterPro" id="IPR002355">
    <property type="entry name" value="Cu_oxidase_Cu_BS"/>
</dbReference>
<dbReference type="GO" id="GO:0005507">
    <property type="term" value="F:copper ion binding"/>
    <property type="evidence" value="ECO:0007669"/>
    <property type="project" value="InterPro"/>
</dbReference>
<dbReference type="PROSITE" id="PS00080">
    <property type="entry name" value="MULTICOPPER_OXIDASE2"/>
    <property type="match status" value="1"/>
</dbReference>
<dbReference type="Pfam" id="PF07731">
    <property type="entry name" value="Cu-oxidase_2"/>
    <property type="match status" value="1"/>
</dbReference>
<dbReference type="PROSITE" id="PS51318">
    <property type="entry name" value="TAT"/>
    <property type="match status" value="1"/>
</dbReference>
<dbReference type="InterPro" id="IPR034279">
    <property type="entry name" value="CuRO_3_CopA"/>
</dbReference>
<comment type="caution">
    <text evidence="7">The sequence shown here is derived from an EMBL/GenBank/DDBJ whole genome shotgun (WGS) entry which is preliminary data.</text>
</comment>
<dbReference type="Proteomes" id="UP000451471">
    <property type="component" value="Unassembled WGS sequence"/>
</dbReference>
<reference evidence="7 8" key="1">
    <citation type="submission" date="2019-12" db="EMBL/GenBank/DDBJ databases">
        <title>Halocatena pleomorpha gen. nov. sp. nov., an extremely halophilic archaeon of family Halobacteriaceae isolated from saltpan soil.</title>
        <authorList>
            <person name="Pal Y."/>
            <person name="Verma A."/>
            <person name="Krishnamurthi S."/>
            <person name="Kumar P."/>
        </authorList>
    </citation>
    <scope>NUCLEOTIDE SEQUENCE [LARGE SCALE GENOMIC DNA]</scope>
    <source>
        <strain evidence="7 8">JCM 16495</strain>
    </source>
</reference>
<feature type="domain" description="Plastocyanin-like" evidence="4">
    <location>
        <begin position="222"/>
        <end position="332"/>
    </location>
</feature>
<accession>A0A6B0GGR9</accession>
<dbReference type="AlphaFoldDB" id="A0A6B0GGR9"/>
<dbReference type="GO" id="GO:0016491">
    <property type="term" value="F:oxidoreductase activity"/>
    <property type="evidence" value="ECO:0007669"/>
    <property type="project" value="UniProtKB-KW"/>
</dbReference>
<evidence type="ECO:0000259" key="6">
    <source>
        <dbReference type="Pfam" id="PF07732"/>
    </source>
</evidence>
<evidence type="ECO:0000256" key="1">
    <source>
        <dbReference type="ARBA" id="ARBA00022723"/>
    </source>
</evidence>
<feature type="domain" description="Plastocyanin-like" evidence="6">
    <location>
        <begin position="66"/>
        <end position="175"/>
    </location>
</feature>
<gene>
    <name evidence="7" type="ORF">GQS65_04445</name>
</gene>
<dbReference type="EMBL" id="WSZK01000010">
    <property type="protein sequence ID" value="MWG33750.1"/>
    <property type="molecule type" value="Genomic_DNA"/>
</dbReference>
<dbReference type="PROSITE" id="PS00079">
    <property type="entry name" value="MULTICOPPER_OXIDASE1"/>
    <property type="match status" value="2"/>
</dbReference>
<dbReference type="InterPro" id="IPR008972">
    <property type="entry name" value="Cupredoxin"/>
</dbReference>
<evidence type="ECO:0000256" key="2">
    <source>
        <dbReference type="ARBA" id="ARBA00023002"/>
    </source>
</evidence>
<dbReference type="Gene3D" id="2.60.40.420">
    <property type="entry name" value="Cupredoxins - blue copper proteins"/>
    <property type="match status" value="2"/>
</dbReference>
<evidence type="ECO:0000259" key="5">
    <source>
        <dbReference type="Pfam" id="PF07731"/>
    </source>
</evidence>
<evidence type="ECO:0000313" key="8">
    <source>
        <dbReference type="Proteomes" id="UP000451471"/>
    </source>
</evidence>
<dbReference type="InterPro" id="IPR011707">
    <property type="entry name" value="Cu-oxidase-like_N"/>
</dbReference>
<dbReference type="PANTHER" id="PTHR11709">
    <property type="entry name" value="MULTI-COPPER OXIDASE"/>
    <property type="match status" value="1"/>
</dbReference>
<dbReference type="InterPro" id="IPR006311">
    <property type="entry name" value="TAT_signal"/>
</dbReference>